<dbReference type="AlphaFoldDB" id="A8F4D8"/>
<dbReference type="OrthoDB" id="47275at2"/>
<reference evidence="1 2" key="2">
    <citation type="journal article" date="2009" name="Proc. Natl. Acad. Sci. U.S.A.">
        <title>On the chimeric nature, thermophilic origin, and phylogenetic placement of the Thermotogales.</title>
        <authorList>
            <person name="Zhaxybayeva O."/>
            <person name="Swithers K.S."/>
            <person name="Lapierre P."/>
            <person name="Fournier G.P."/>
            <person name="Bickhart D.M."/>
            <person name="DeBoy R.T."/>
            <person name="Nelson K.E."/>
            <person name="Nesbo C.L."/>
            <person name="Doolittle W.F."/>
            <person name="Gogarten J.P."/>
            <person name="Noll K.M."/>
        </authorList>
    </citation>
    <scope>NUCLEOTIDE SEQUENCE [LARGE SCALE GENOMIC DNA]</scope>
    <source>
        <strain evidence="2">ATCC BAA-301 / DSM 14385 / NBRC 107922 / TMO</strain>
    </source>
</reference>
<evidence type="ECO:0000313" key="2">
    <source>
        <dbReference type="Proteomes" id="UP000002016"/>
    </source>
</evidence>
<keyword evidence="2" id="KW-1185">Reference proteome</keyword>
<name>A8F4D8_PSELT</name>
<dbReference type="eggNOG" id="ENOG5033GRC">
    <property type="taxonomic scope" value="Bacteria"/>
</dbReference>
<dbReference type="STRING" id="416591.Tlet_0455"/>
<protein>
    <recommendedName>
        <fullName evidence="3">UvrB/UvrC protein</fullName>
    </recommendedName>
</protein>
<gene>
    <name evidence="1" type="ordered locus">Tlet_0455</name>
</gene>
<sequence>MKCNSCGGPGEKFIRFVSDGMVKEINYCTDCLRRSLREAPVFSKEGIKYIAAHIEIVQDTDLREISPDGSGTSDVIFSIAPVAVLRILFDKDNVSQTDLNEAAKRRIYVLQHRLEEALKQEDYKTANKIKKQINDIRERILEK</sequence>
<accession>A8F4D8</accession>
<proteinExistence type="predicted"/>
<dbReference type="HOGENOM" id="CLU_152012_0_0_0"/>
<dbReference type="Proteomes" id="UP000002016">
    <property type="component" value="Chromosome"/>
</dbReference>
<dbReference type="RefSeq" id="WP_012002503.1">
    <property type="nucleotide sequence ID" value="NC_009828.1"/>
</dbReference>
<evidence type="ECO:0008006" key="3">
    <source>
        <dbReference type="Google" id="ProtNLM"/>
    </source>
</evidence>
<evidence type="ECO:0000313" key="1">
    <source>
        <dbReference type="EMBL" id="ABV33022.1"/>
    </source>
</evidence>
<dbReference type="EMBL" id="CP000812">
    <property type="protein sequence ID" value="ABV33022.1"/>
    <property type="molecule type" value="Genomic_DNA"/>
</dbReference>
<organism evidence="1 2">
    <name type="scientific">Pseudothermotoga lettingae (strain ATCC BAA-301 / DSM 14385 / NBRC 107922 / TMO)</name>
    <name type="common">Thermotoga lettingae</name>
    <dbReference type="NCBI Taxonomy" id="416591"/>
    <lineage>
        <taxon>Bacteria</taxon>
        <taxon>Thermotogati</taxon>
        <taxon>Thermotogota</taxon>
        <taxon>Thermotogae</taxon>
        <taxon>Thermotogales</taxon>
        <taxon>Thermotogaceae</taxon>
        <taxon>Pseudothermotoga</taxon>
    </lineage>
</organism>
<dbReference type="KEGG" id="tle:Tlet_0455"/>
<reference evidence="1 2" key="1">
    <citation type="submission" date="2007-08" db="EMBL/GenBank/DDBJ databases">
        <title>Complete sequence of Thermotoga lettingae TMO.</title>
        <authorList>
            <consortium name="US DOE Joint Genome Institute"/>
            <person name="Copeland A."/>
            <person name="Lucas S."/>
            <person name="Lapidus A."/>
            <person name="Barry K."/>
            <person name="Glavina del Rio T."/>
            <person name="Dalin E."/>
            <person name="Tice H."/>
            <person name="Pitluck S."/>
            <person name="Foster B."/>
            <person name="Bruce D."/>
            <person name="Schmutz J."/>
            <person name="Larimer F."/>
            <person name="Land M."/>
            <person name="Hauser L."/>
            <person name="Kyrpides N."/>
            <person name="Mikhailova N."/>
            <person name="Nelson K."/>
            <person name="Gogarten J.P."/>
            <person name="Noll K."/>
            <person name="Richardson P."/>
        </authorList>
    </citation>
    <scope>NUCLEOTIDE SEQUENCE [LARGE SCALE GENOMIC DNA]</scope>
    <source>
        <strain evidence="2">ATCC BAA-301 / DSM 14385 / NBRC 107922 / TMO</strain>
    </source>
</reference>